<dbReference type="RefSeq" id="WP_108741621.1">
    <property type="nucleotide sequence ID" value="NZ_CP020918.1"/>
</dbReference>
<keyword evidence="1" id="KW-1133">Transmembrane helix</keyword>
<dbReference type="KEGG" id="ffa:FFWV33_14805"/>
<dbReference type="EMBL" id="CP020918">
    <property type="protein sequence ID" value="AWG22704.1"/>
    <property type="molecule type" value="Genomic_DNA"/>
</dbReference>
<organism evidence="2 3">
    <name type="scientific">Flavobacterium faecale</name>
    <dbReference type="NCBI Taxonomy" id="1355330"/>
    <lineage>
        <taxon>Bacteria</taxon>
        <taxon>Pseudomonadati</taxon>
        <taxon>Bacteroidota</taxon>
        <taxon>Flavobacteriia</taxon>
        <taxon>Flavobacteriales</taxon>
        <taxon>Flavobacteriaceae</taxon>
        <taxon>Flavobacterium</taxon>
    </lineage>
</organism>
<name>A0A2S1LG20_9FLAO</name>
<accession>A0A2S1LG20</accession>
<reference evidence="2 3" key="1">
    <citation type="submission" date="2017-04" db="EMBL/GenBank/DDBJ databases">
        <title>Compelte genome sequence of WV33.</title>
        <authorList>
            <person name="Lee P.C."/>
        </authorList>
    </citation>
    <scope>NUCLEOTIDE SEQUENCE [LARGE SCALE GENOMIC DNA]</scope>
    <source>
        <strain evidence="2 3">WV33</strain>
    </source>
</reference>
<dbReference type="AlphaFoldDB" id="A0A2S1LG20"/>
<proteinExistence type="predicted"/>
<dbReference type="OrthoDB" id="1295312at2"/>
<gene>
    <name evidence="2" type="ORF">FFWV33_14805</name>
</gene>
<evidence type="ECO:0000313" key="3">
    <source>
        <dbReference type="Proteomes" id="UP000244527"/>
    </source>
</evidence>
<evidence type="ECO:0000256" key="1">
    <source>
        <dbReference type="SAM" id="Phobius"/>
    </source>
</evidence>
<keyword evidence="1" id="KW-0472">Membrane</keyword>
<feature type="transmembrane region" description="Helical" evidence="1">
    <location>
        <begin position="129"/>
        <end position="151"/>
    </location>
</feature>
<keyword evidence="1" id="KW-0812">Transmembrane</keyword>
<sequence>MMSEKEKTAIQDALERIGKHSLFANSSVYTRLLNYLVEKALINEDVKEFTIGLDLFSKNYSLDKNDGTVRSYVYNLRKKLDEFYSKEGADEPIIFKINKGQYNLNFISQETFSKQKKTTKATVTIPLQYLKLVGLSIIIIGIIIGAGFYFVNKPAVLWEPYFDSNAKNLVVVSDQYVVHEKLSDGRVHGVIYANINNGNEFVDYTTTTPINNLQMTDYTLMSKMAPYCIKSIADWFSDYSSDFDLKLESELNYDDITQNNILFIGQFKTMNMSKTFFLKDSKAFKIFNDGFEYSANGKTILYDTQQDKNSKKEYAMVSCISLSKGKTALYFVSNNDIGVMATIKQFTDKEYLDDFQKQLGNKAKYFNALFEVSGLQRTDVSCKMVALEVLN</sequence>
<dbReference type="Proteomes" id="UP000244527">
    <property type="component" value="Chromosome"/>
</dbReference>
<evidence type="ECO:0000313" key="2">
    <source>
        <dbReference type="EMBL" id="AWG22704.1"/>
    </source>
</evidence>
<protein>
    <submittedName>
        <fullName evidence="2">Uncharacterized protein</fullName>
    </submittedName>
</protein>
<keyword evidence="3" id="KW-1185">Reference proteome</keyword>